<evidence type="ECO:0000313" key="1">
    <source>
        <dbReference type="Ensembl" id="ENSAOWP00000020373.1"/>
    </source>
</evidence>
<proteinExistence type="predicted"/>
<dbReference type="Proteomes" id="UP000694424">
    <property type="component" value="Unplaced"/>
</dbReference>
<reference evidence="1" key="2">
    <citation type="submission" date="2025-09" db="UniProtKB">
        <authorList>
            <consortium name="Ensembl"/>
        </authorList>
    </citation>
    <scope>IDENTIFICATION</scope>
</reference>
<dbReference type="AlphaFoldDB" id="A0A8B9SC85"/>
<evidence type="ECO:0000313" key="2">
    <source>
        <dbReference type="Proteomes" id="UP000694424"/>
    </source>
</evidence>
<organism evidence="1 2">
    <name type="scientific">Apteryx owenii</name>
    <name type="common">Little spotted kiwi</name>
    <dbReference type="NCBI Taxonomy" id="8824"/>
    <lineage>
        <taxon>Eukaryota</taxon>
        <taxon>Metazoa</taxon>
        <taxon>Chordata</taxon>
        <taxon>Craniata</taxon>
        <taxon>Vertebrata</taxon>
        <taxon>Euteleostomi</taxon>
        <taxon>Archelosauria</taxon>
        <taxon>Archosauria</taxon>
        <taxon>Dinosauria</taxon>
        <taxon>Saurischia</taxon>
        <taxon>Theropoda</taxon>
        <taxon>Coelurosauria</taxon>
        <taxon>Aves</taxon>
        <taxon>Palaeognathae</taxon>
        <taxon>Apterygiformes</taxon>
        <taxon>Apterygidae</taxon>
        <taxon>Apteryx</taxon>
    </lineage>
</organism>
<sequence>GEDLGIDLAPGMIYLFYSGFNLKSGTDLIKLVSTSEAPLQEGDITLEKPEIVDIHLYVMAILTEMMESSMVGMCSDQTLRQAEGKSELMNYCVGEFPIPCNVLIWQLISTRFVPQLVLSTSKCCKTSEIPCCS</sequence>
<reference evidence="1" key="1">
    <citation type="submission" date="2025-08" db="UniProtKB">
        <authorList>
            <consortium name="Ensembl"/>
        </authorList>
    </citation>
    <scope>IDENTIFICATION</scope>
</reference>
<accession>A0A8B9SC85</accession>
<name>A0A8B9SC85_APTOW</name>
<dbReference type="Ensembl" id="ENSAOWT00000023089.1">
    <property type="protein sequence ID" value="ENSAOWP00000020373.1"/>
    <property type="gene ID" value="ENSAOWG00000013787.1"/>
</dbReference>
<keyword evidence="2" id="KW-1185">Reference proteome</keyword>
<protein>
    <submittedName>
        <fullName evidence="1">Uncharacterized protein</fullName>
    </submittedName>
</protein>